<protein>
    <submittedName>
        <fullName evidence="1">Uncharacterized protein</fullName>
    </submittedName>
</protein>
<sequence length="61" mass="6868">MNPLRHLQLDGLLLRAGLPFLPAEIAIPAYRAHQNRWDRALQALVDDGAPGPHRPEEPREP</sequence>
<accession>A0ABW2KGP6</accession>
<name>A0ABW2KGP6_9ACTN</name>
<dbReference type="Proteomes" id="UP001596540">
    <property type="component" value="Unassembled WGS sequence"/>
</dbReference>
<dbReference type="RefSeq" id="WP_379871701.1">
    <property type="nucleotide sequence ID" value="NZ_JBHTBH010000006.1"/>
</dbReference>
<dbReference type="EMBL" id="JBHTBH010000006">
    <property type="protein sequence ID" value="MFC7329058.1"/>
    <property type="molecule type" value="Genomic_DNA"/>
</dbReference>
<reference evidence="2" key="1">
    <citation type="journal article" date="2019" name="Int. J. Syst. Evol. Microbiol.">
        <title>The Global Catalogue of Microorganisms (GCM) 10K type strain sequencing project: providing services to taxonomists for standard genome sequencing and annotation.</title>
        <authorList>
            <consortium name="The Broad Institute Genomics Platform"/>
            <consortium name="The Broad Institute Genome Sequencing Center for Infectious Disease"/>
            <person name="Wu L."/>
            <person name="Ma J."/>
        </authorList>
    </citation>
    <scope>NUCLEOTIDE SEQUENCE [LARGE SCALE GENOMIC DNA]</scope>
    <source>
        <strain evidence="2">CGMCC 4.7382</strain>
    </source>
</reference>
<organism evidence="1 2">
    <name type="scientific">Marinactinospora rubrisoli</name>
    <dbReference type="NCBI Taxonomy" id="2715399"/>
    <lineage>
        <taxon>Bacteria</taxon>
        <taxon>Bacillati</taxon>
        <taxon>Actinomycetota</taxon>
        <taxon>Actinomycetes</taxon>
        <taxon>Streptosporangiales</taxon>
        <taxon>Nocardiopsidaceae</taxon>
        <taxon>Marinactinospora</taxon>
    </lineage>
</organism>
<evidence type="ECO:0000313" key="2">
    <source>
        <dbReference type="Proteomes" id="UP001596540"/>
    </source>
</evidence>
<comment type="caution">
    <text evidence="1">The sequence shown here is derived from an EMBL/GenBank/DDBJ whole genome shotgun (WGS) entry which is preliminary data.</text>
</comment>
<proteinExistence type="predicted"/>
<evidence type="ECO:0000313" key="1">
    <source>
        <dbReference type="EMBL" id="MFC7329058.1"/>
    </source>
</evidence>
<gene>
    <name evidence="1" type="ORF">ACFQRF_15065</name>
</gene>
<keyword evidence="2" id="KW-1185">Reference proteome</keyword>